<proteinExistence type="predicted"/>
<keyword evidence="2" id="KW-0808">Transferase</keyword>
<dbReference type="CDD" id="cd02440">
    <property type="entry name" value="AdoMet_MTases"/>
    <property type="match status" value="1"/>
</dbReference>
<evidence type="ECO:0000256" key="3">
    <source>
        <dbReference type="ARBA" id="ARBA00022691"/>
    </source>
</evidence>
<evidence type="ECO:0008006" key="5">
    <source>
        <dbReference type="Google" id="ProtNLM"/>
    </source>
</evidence>
<evidence type="ECO:0000313" key="4">
    <source>
        <dbReference type="EMBL" id="SVC51745.1"/>
    </source>
</evidence>
<dbReference type="PROSITE" id="PS51687">
    <property type="entry name" value="SAM_MT_RNA_M5U"/>
    <property type="match status" value="1"/>
</dbReference>
<organism evidence="4">
    <name type="scientific">marine metagenome</name>
    <dbReference type="NCBI Taxonomy" id="408172"/>
    <lineage>
        <taxon>unclassified sequences</taxon>
        <taxon>metagenomes</taxon>
        <taxon>ecological metagenomes</taxon>
    </lineage>
</organism>
<evidence type="ECO:0000256" key="2">
    <source>
        <dbReference type="ARBA" id="ARBA00022679"/>
    </source>
</evidence>
<accession>A0A382MUF4</accession>
<dbReference type="Gene3D" id="3.40.50.150">
    <property type="entry name" value="Vaccinia Virus protein VP39"/>
    <property type="match status" value="2"/>
</dbReference>
<gene>
    <name evidence="4" type="ORF">METZ01_LOCUS304599</name>
</gene>
<evidence type="ECO:0000256" key="1">
    <source>
        <dbReference type="ARBA" id="ARBA00022603"/>
    </source>
</evidence>
<dbReference type="SUPFAM" id="SSF53335">
    <property type="entry name" value="S-adenosyl-L-methionine-dependent methyltransferases"/>
    <property type="match status" value="1"/>
</dbReference>
<dbReference type="PANTHER" id="PTHR11061">
    <property type="entry name" value="RNA M5U METHYLTRANSFERASE"/>
    <property type="match status" value="1"/>
</dbReference>
<sequence length="325" mass="35997">MIDAPKGFRQEPYAYHHELTLRVKDLTNLGHGVARDGDWVVQVAHVLPGEKIRARVFRNHKNYSEADCLEVLESATERVDALCPLYGTCGGCQYQHIAYETQLSWKRRHVRECLSRIGEIEVKVSPTMPSAKPYGYRSKLTPHFQRGKDGQIGDIGFLRQGSRRALVDVLSCSIATDAINEALPAARENLRASWKGKKGGTLLLRDTQEGVTTDPQAVVSEKVGDLVLQFKAGEFFQNNPFLLPKMVEHVVGEASGEGLDCLVDAYCGGGLFALSAAWRFERVVGVEISRDGFDWARANAALNRIENCEFLLGTASEVFGDVETQ</sequence>
<keyword evidence="1" id="KW-0489">Methyltransferase</keyword>
<protein>
    <recommendedName>
        <fullName evidence="5">TRAM domain-containing protein</fullName>
    </recommendedName>
</protein>
<dbReference type="Gene3D" id="2.40.50.1070">
    <property type="match status" value="1"/>
</dbReference>
<dbReference type="Gene3D" id="2.40.50.140">
    <property type="entry name" value="Nucleic acid-binding proteins"/>
    <property type="match status" value="1"/>
</dbReference>
<dbReference type="Pfam" id="PF05958">
    <property type="entry name" value="tRNA_U5-meth_tr"/>
    <property type="match status" value="1"/>
</dbReference>
<name>A0A382MUF4_9ZZZZ</name>
<dbReference type="GO" id="GO:0032259">
    <property type="term" value="P:methylation"/>
    <property type="evidence" value="ECO:0007669"/>
    <property type="project" value="UniProtKB-KW"/>
</dbReference>
<dbReference type="SUPFAM" id="SSF50249">
    <property type="entry name" value="Nucleic acid-binding proteins"/>
    <property type="match status" value="1"/>
</dbReference>
<dbReference type="GO" id="GO:0006396">
    <property type="term" value="P:RNA processing"/>
    <property type="evidence" value="ECO:0007669"/>
    <property type="project" value="InterPro"/>
</dbReference>
<feature type="non-terminal residue" evidence="4">
    <location>
        <position position="325"/>
    </location>
</feature>
<dbReference type="PANTHER" id="PTHR11061:SF30">
    <property type="entry name" value="TRNA (URACIL(54)-C(5))-METHYLTRANSFERASE"/>
    <property type="match status" value="1"/>
</dbReference>
<dbReference type="InterPro" id="IPR029063">
    <property type="entry name" value="SAM-dependent_MTases_sf"/>
</dbReference>
<keyword evidence="3" id="KW-0949">S-adenosyl-L-methionine</keyword>
<dbReference type="GO" id="GO:0008173">
    <property type="term" value="F:RNA methyltransferase activity"/>
    <property type="evidence" value="ECO:0007669"/>
    <property type="project" value="InterPro"/>
</dbReference>
<dbReference type="EMBL" id="UINC01095563">
    <property type="protein sequence ID" value="SVC51745.1"/>
    <property type="molecule type" value="Genomic_DNA"/>
</dbReference>
<reference evidence="4" key="1">
    <citation type="submission" date="2018-05" db="EMBL/GenBank/DDBJ databases">
        <authorList>
            <person name="Lanie J.A."/>
            <person name="Ng W.-L."/>
            <person name="Kazmierczak K.M."/>
            <person name="Andrzejewski T.M."/>
            <person name="Davidsen T.M."/>
            <person name="Wayne K.J."/>
            <person name="Tettelin H."/>
            <person name="Glass J.I."/>
            <person name="Rusch D."/>
            <person name="Podicherti R."/>
            <person name="Tsui H.-C.T."/>
            <person name="Winkler M.E."/>
        </authorList>
    </citation>
    <scope>NUCLEOTIDE SEQUENCE</scope>
</reference>
<dbReference type="InterPro" id="IPR012340">
    <property type="entry name" value="NA-bd_OB-fold"/>
</dbReference>
<dbReference type="AlphaFoldDB" id="A0A382MUF4"/>
<dbReference type="InterPro" id="IPR010280">
    <property type="entry name" value="U5_MeTrfase_fam"/>
</dbReference>